<evidence type="ECO:0000256" key="1">
    <source>
        <dbReference type="ARBA" id="ARBA00004141"/>
    </source>
</evidence>
<dbReference type="GO" id="GO:0016020">
    <property type="term" value="C:membrane"/>
    <property type="evidence" value="ECO:0007669"/>
    <property type="project" value="UniProtKB-SubCell"/>
</dbReference>
<feature type="transmembrane region" description="Helical" evidence="5">
    <location>
        <begin position="236"/>
        <end position="258"/>
    </location>
</feature>
<evidence type="ECO:0000256" key="5">
    <source>
        <dbReference type="SAM" id="Phobius"/>
    </source>
</evidence>
<feature type="transmembrane region" description="Helical" evidence="5">
    <location>
        <begin position="421"/>
        <end position="441"/>
    </location>
</feature>
<evidence type="ECO:0000256" key="4">
    <source>
        <dbReference type="ARBA" id="ARBA00023136"/>
    </source>
</evidence>
<keyword evidence="4 5" id="KW-0472">Membrane</keyword>
<keyword evidence="2 5" id="KW-0812">Transmembrane</keyword>
<feature type="transmembrane region" description="Helical" evidence="5">
    <location>
        <begin position="108"/>
        <end position="136"/>
    </location>
</feature>
<sequence>MSSMKLTNSVNADVPKNYESPLDMGILPKRKKEKGVNKMKRIDNRDLLSDFSPERRKSSVRSILSSLRSSTQNFVSITLASKQISTVEAVNHMFCGLGGINLTYLPQMYLQIGIVPCLGISFFYCLLHPIVVLNIIKKKTVLSNEAEKNLNTIGAIEYLIEGSYLWLQYWMSCIRRLITIFTVSYHLAICIYLVNYLTQLLVLVMGYKNFIAASELTLIMFLVPLTIITNIKNLHGITITSAIANVSMLVAVIIFFFKCVTIKPDWQKIDYFKNMKDIPIFIYLTVTHVWPTCLFLVIEERMYMPEHFGGLRGVFCTSYFLTIISDTVVSIAAAFMFSTFQDEVNPGATLPDYMLTCAIISSCLFKYPLHFYVCVVSLWQNHLHARVPANLRAGWPNLILRVFLNSTVVAFVLFLPFTNKIFQIIQIISCCCLGLILPAMLNIVHNLIRDKRSLIFSLTLNLILIVTGVVTMIISIMGELSNNKQTFVANWTTTSEIMKTPL</sequence>
<evidence type="ECO:0000259" key="6">
    <source>
        <dbReference type="Pfam" id="PF01490"/>
    </source>
</evidence>
<evidence type="ECO:0000256" key="3">
    <source>
        <dbReference type="ARBA" id="ARBA00022989"/>
    </source>
</evidence>
<keyword evidence="3 5" id="KW-1133">Transmembrane helix</keyword>
<evidence type="ECO:0000313" key="8">
    <source>
        <dbReference type="Proteomes" id="UP000494040"/>
    </source>
</evidence>
<organism evidence="7 8">
    <name type="scientific">Cimex lectularius</name>
    <name type="common">Bed bug</name>
    <name type="synonym">Acanthia lectularia</name>
    <dbReference type="NCBI Taxonomy" id="79782"/>
    <lineage>
        <taxon>Eukaryota</taxon>
        <taxon>Metazoa</taxon>
        <taxon>Ecdysozoa</taxon>
        <taxon>Arthropoda</taxon>
        <taxon>Hexapoda</taxon>
        <taxon>Insecta</taxon>
        <taxon>Pterygota</taxon>
        <taxon>Neoptera</taxon>
        <taxon>Paraneoptera</taxon>
        <taxon>Hemiptera</taxon>
        <taxon>Heteroptera</taxon>
        <taxon>Panheteroptera</taxon>
        <taxon>Cimicomorpha</taxon>
        <taxon>Cimicidae</taxon>
        <taxon>Cimex</taxon>
    </lineage>
</organism>
<feature type="transmembrane region" description="Helical" evidence="5">
    <location>
        <begin position="177"/>
        <end position="198"/>
    </location>
</feature>
<feature type="transmembrane region" description="Helical" evidence="5">
    <location>
        <begin position="278"/>
        <end position="298"/>
    </location>
</feature>
<dbReference type="PANTHER" id="PTHR22950">
    <property type="entry name" value="AMINO ACID TRANSPORTER"/>
    <property type="match status" value="1"/>
</dbReference>
<feature type="transmembrane region" description="Helical" evidence="5">
    <location>
        <begin position="398"/>
        <end position="415"/>
    </location>
</feature>
<dbReference type="InterPro" id="IPR013057">
    <property type="entry name" value="AA_transpt_TM"/>
</dbReference>
<proteinExistence type="predicted"/>
<comment type="subcellular location">
    <subcellularLocation>
        <location evidence="1">Membrane</location>
        <topology evidence="1">Multi-pass membrane protein</topology>
    </subcellularLocation>
</comment>
<evidence type="ECO:0000256" key="2">
    <source>
        <dbReference type="ARBA" id="ARBA00022692"/>
    </source>
</evidence>
<dbReference type="Proteomes" id="UP000494040">
    <property type="component" value="Unassembled WGS sequence"/>
</dbReference>
<dbReference type="GeneID" id="106663483"/>
<feature type="domain" description="Amino acid transporter transmembrane" evidence="6">
    <location>
        <begin position="83"/>
        <end position="478"/>
    </location>
</feature>
<dbReference type="AlphaFoldDB" id="A0A8I6REU0"/>
<dbReference type="RefSeq" id="XP_014243831.1">
    <property type="nucleotide sequence ID" value="XM_014388345.2"/>
</dbReference>
<dbReference type="EnsemblMetazoa" id="XM_014388345.2">
    <property type="protein sequence ID" value="XP_014243831.1"/>
    <property type="gene ID" value="LOC106663483"/>
</dbReference>
<dbReference type="KEGG" id="clec:106663483"/>
<feature type="transmembrane region" description="Helical" evidence="5">
    <location>
        <begin position="319"/>
        <end position="341"/>
    </location>
</feature>
<dbReference type="GO" id="GO:0015179">
    <property type="term" value="F:L-amino acid transmembrane transporter activity"/>
    <property type="evidence" value="ECO:0007669"/>
    <property type="project" value="TreeGrafter"/>
</dbReference>
<feature type="transmembrane region" description="Helical" evidence="5">
    <location>
        <begin position="210"/>
        <end position="229"/>
    </location>
</feature>
<protein>
    <recommendedName>
        <fullName evidence="6">Amino acid transporter transmembrane domain-containing protein</fullName>
    </recommendedName>
</protein>
<evidence type="ECO:0000313" key="7">
    <source>
        <dbReference type="EnsemblMetazoa" id="XP_014243831.1"/>
    </source>
</evidence>
<reference evidence="7" key="1">
    <citation type="submission" date="2022-01" db="UniProtKB">
        <authorList>
            <consortium name="EnsemblMetazoa"/>
        </authorList>
    </citation>
    <scope>IDENTIFICATION</scope>
</reference>
<feature type="transmembrane region" description="Helical" evidence="5">
    <location>
        <begin position="353"/>
        <end position="378"/>
    </location>
</feature>
<accession>A0A8I6REU0</accession>
<dbReference type="Pfam" id="PF01490">
    <property type="entry name" value="Aa_trans"/>
    <property type="match status" value="1"/>
</dbReference>
<keyword evidence="8" id="KW-1185">Reference proteome</keyword>
<name>A0A8I6REU0_CIMLE</name>
<feature type="transmembrane region" description="Helical" evidence="5">
    <location>
        <begin position="453"/>
        <end position="477"/>
    </location>
</feature>